<evidence type="ECO:0000256" key="2">
    <source>
        <dbReference type="SAM" id="SignalP"/>
    </source>
</evidence>
<dbReference type="AlphaFoldDB" id="A0A1E3PE41"/>
<sequence>MVSWKRLVSTALLAFTVGTAASTGLTEAYPTSQDDAPNKLSPFNFGNRLAVECIDRNIDNGEHKFDEAGNVVYTAFPTCRETTSPLSFKYGVDETFNCTVGFTDTLFHLFQFYIHEDVPFSCRIAASSSSVDGDGLTIPLTFNFRGHITDSHLDIDSDVKAIFLHSKESKTPVSAVAFSAGTETSRYIIGEYMTIQLSTRWYAGEKGRFNLPSYASSHFNSTTFAYCIATFIATSALIIVIFQGVIFPKRLRSELMGNLSVYNNNSDFYIEKRD</sequence>
<evidence type="ECO:0000313" key="4">
    <source>
        <dbReference type="Proteomes" id="UP000095009"/>
    </source>
</evidence>
<protein>
    <submittedName>
        <fullName evidence="3">Uncharacterized protein</fullName>
    </submittedName>
</protein>
<name>A0A1E3PE41_9ASCO</name>
<organism evidence="3 4">
    <name type="scientific">Nadsonia fulvescens var. elongata DSM 6958</name>
    <dbReference type="NCBI Taxonomy" id="857566"/>
    <lineage>
        <taxon>Eukaryota</taxon>
        <taxon>Fungi</taxon>
        <taxon>Dikarya</taxon>
        <taxon>Ascomycota</taxon>
        <taxon>Saccharomycotina</taxon>
        <taxon>Dipodascomycetes</taxon>
        <taxon>Dipodascales</taxon>
        <taxon>Dipodascales incertae sedis</taxon>
        <taxon>Nadsonia</taxon>
    </lineage>
</organism>
<keyword evidence="4" id="KW-1185">Reference proteome</keyword>
<keyword evidence="1" id="KW-1133">Transmembrane helix</keyword>
<reference evidence="3 4" key="1">
    <citation type="journal article" date="2016" name="Proc. Natl. Acad. Sci. U.S.A.">
        <title>Comparative genomics of biotechnologically important yeasts.</title>
        <authorList>
            <person name="Riley R."/>
            <person name="Haridas S."/>
            <person name="Wolfe K.H."/>
            <person name="Lopes M.R."/>
            <person name="Hittinger C.T."/>
            <person name="Goeker M."/>
            <person name="Salamov A.A."/>
            <person name="Wisecaver J.H."/>
            <person name="Long T.M."/>
            <person name="Calvey C.H."/>
            <person name="Aerts A.L."/>
            <person name="Barry K.W."/>
            <person name="Choi C."/>
            <person name="Clum A."/>
            <person name="Coughlan A.Y."/>
            <person name="Deshpande S."/>
            <person name="Douglass A.P."/>
            <person name="Hanson S.J."/>
            <person name="Klenk H.-P."/>
            <person name="LaButti K.M."/>
            <person name="Lapidus A."/>
            <person name="Lindquist E.A."/>
            <person name="Lipzen A.M."/>
            <person name="Meier-Kolthoff J.P."/>
            <person name="Ohm R.A."/>
            <person name="Otillar R.P."/>
            <person name="Pangilinan J.L."/>
            <person name="Peng Y."/>
            <person name="Rokas A."/>
            <person name="Rosa C.A."/>
            <person name="Scheuner C."/>
            <person name="Sibirny A.A."/>
            <person name="Slot J.C."/>
            <person name="Stielow J.B."/>
            <person name="Sun H."/>
            <person name="Kurtzman C.P."/>
            <person name="Blackwell M."/>
            <person name="Grigoriev I.V."/>
            <person name="Jeffries T.W."/>
        </authorList>
    </citation>
    <scope>NUCLEOTIDE SEQUENCE [LARGE SCALE GENOMIC DNA]</scope>
    <source>
        <strain evidence="3 4">DSM 6958</strain>
    </source>
</reference>
<dbReference type="EMBL" id="KV454414">
    <property type="protein sequence ID" value="ODQ63484.1"/>
    <property type="molecule type" value="Genomic_DNA"/>
</dbReference>
<dbReference type="PANTHER" id="PTHR40368:SF1">
    <property type="entry name" value="YALI0F14399P"/>
    <property type="match status" value="1"/>
</dbReference>
<accession>A0A1E3PE41</accession>
<dbReference type="Proteomes" id="UP000095009">
    <property type="component" value="Unassembled WGS sequence"/>
</dbReference>
<dbReference type="STRING" id="857566.A0A1E3PE41"/>
<proteinExistence type="predicted"/>
<feature type="transmembrane region" description="Helical" evidence="1">
    <location>
        <begin position="223"/>
        <end position="247"/>
    </location>
</feature>
<keyword evidence="1" id="KW-0472">Membrane</keyword>
<keyword evidence="1" id="KW-0812">Transmembrane</keyword>
<keyword evidence="2" id="KW-0732">Signal</keyword>
<feature type="chain" id="PRO_5009133796" evidence="2">
    <location>
        <begin position="29"/>
        <end position="274"/>
    </location>
</feature>
<dbReference type="PANTHER" id="PTHR40368">
    <property type="entry name" value="YALI0F14399P"/>
    <property type="match status" value="1"/>
</dbReference>
<evidence type="ECO:0000313" key="3">
    <source>
        <dbReference type="EMBL" id="ODQ63484.1"/>
    </source>
</evidence>
<evidence type="ECO:0000256" key="1">
    <source>
        <dbReference type="SAM" id="Phobius"/>
    </source>
</evidence>
<feature type="signal peptide" evidence="2">
    <location>
        <begin position="1"/>
        <end position="28"/>
    </location>
</feature>
<gene>
    <name evidence="3" type="ORF">NADFUDRAFT_47875</name>
</gene>
<dbReference type="OrthoDB" id="18530at2759"/>